<feature type="compositionally biased region" description="Polar residues" evidence="1">
    <location>
        <begin position="58"/>
        <end position="67"/>
    </location>
</feature>
<accession>A0ABD0Y7N5</accession>
<sequence length="93" mass="10342">MLTSLSANSGQVSVKTSSISTVNGRNETVRRDLFAFDVNRIAPKNELLMKGPFTKRQCTNEVQVDPSSSKETERETWSQAAKSPTHCRQLLVT</sequence>
<reference evidence="2 3" key="1">
    <citation type="submission" date="2024-06" db="EMBL/GenBank/DDBJ databases">
        <authorList>
            <person name="Pan Q."/>
            <person name="Wen M."/>
            <person name="Jouanno E."/>
            <person name="Zahm M."/>
            <person name="Klopp C."/>
            <person name="Cabau C."/>
            <person name="Louis A."/>
            <person name="Berthelot C."/>
            <person name="Parey E."/>
            <person name="Roest Crollius H."/>
            <person name="Montfort J."/>
            <person name="Robinson-Rechavi M."/>
            <person name="Bouchez O."/>
            <person name="Lampietro C."/>
            <person name="Lopez Roques C."/>
            <person name="Donnadieu C."/>
            <person name="Postlethwait J."/>
            <person name="Bobe J."/>
            <person name="Verreycken H."/>
            <person name="Guiguen Y."/>
        </authorList>
    </citation>
    <scope>NUCLEOTIDE SEQUENCE [LARGE SCALE GENOMIC DNA]</scope>
    <source>
        <strain evidence="2">Up_M1</strain>
        <tissue evidence="2">Testis</tissue>
    </source>
</reference>
<proteinExistence type="predicted"/>
<feature type="region of interest" description="Disordered" evidence="1">
    <location>
        <begin position="58"/>
        <end position="93"/>
    </location>
</feature>
<name>A0ABD0Y7N5_UMBPY</name>
<feature type="region of interest" description="Disordered" evidence="1">
    <location>
        <begin position="1"/>
        <end position="22"/>
    </location>
</feature>
<dbReference type="AlphaFoldDB" id="A0ABD0Y7N5"/>
<evidence type="ECO:0000313" key="2">
    <source>
        <dbReference type="EMBL" id="KAL1021871.1"/>
    </source>
</evidence>
<dbReference type="Proteomes" id="UP001557470">
    <property type="component" value="Unassembled WGS sequence"/>
</dbReference>
<keyword evidence="3" id="KW-1185">Reference proteome</keyword>
<protein>
    <submittedName>
        <fullName evidence="2">Uncharacterized protein</fullName>
    </submittedName>
</protein>
<evidence type="ECO:0000313" key="3">
    <source>
        <dbReference type="Proteomes" id="UP001557470"/>
    </source>
</evidence>
<evidence type="ECO:0000256" key="1">
    <source>
        <dbReference type="SAM" id="MobiDB-lite"/>
    </source>
</evidence>
<comment type="caution">
    <text evidence="2">The sequence shown here is derived from an EMBL/GenBank/DDBJ whole genome shotgun (WGS) entry which is preliminary data.</text>
</comment>
<dbReference type="EMBL" id="JAGEUA010000001">
    <property type="protein sequence ID" value="KAL1021871.1"/>
    <property type="molecule type" value="Genomic_DNA"/>
</dbReference>
<organism evidence="2 3">
    <name type="scientific">Umbra pygmaea</name>
    <name type="common">Eastern mudminnow</name>
    <dbReference type="NCBI Taxonomy" id="75934"/>
    <lineage>
        <taxon>Eukaryota</taxon>
        <taxon>Metazoa</taxon>
        <taxon>Chordata</taxon>
        <taxon>Craniata</taxon>
        <taxon>Vertebrata</taxon>
        <taxon>Euteleostomi</taxon>
        <taxon>Actinopterygii</taxon>
        <taxon>Neopterygii</taxon>
        <taxon>Teleostei</taxon>
        <taxon>Protacanthopterygii</taxon>
        <taxon>Esociformes</taxon>
        <taxon>Umbridae</taxon>
        <taxon>Umbra</taxon>
    </lineage>
</organism>
<gene>
    <name evidence="2" type="ORF">UPYG_G00019110</name>
</gene>